<sequence>MARLIFICITFALLAGFFVLVHYEARRGVRLGASYRARLDEHVERIEFILAHIDLATFLRDEARHFVSRIGHDSVHILLLVVRAVERLLTRVIRHQHAKRIIDAEPVESTREFVKTLSDFKEQLDATRPKMPDIHKSDGF</sequence>
<dbReference type="STRING" id="1798495.A3C19_03335"/>
<gene>
    <name evidence="1" type="ORF">A3C19_03335</name>
</gene>
<dbReference type="Proteomes" id="UP000178532">
    <property type="component" value="Unassembled WGS sequence"/>
</dbReference>
<organism evidence="1 2">
    <name type="scientific">Candidatus Kaiserbacteria bacterium RIFCSPHIGHO2_02_FULL_54_22</name>
    <dbReference type="NCBI Taxonomy" id="1798495"/>
    <lineage>
        <taxon>Bacteria</taxon>
        <taxon>Candidatus Kaiseribacteriota</taxon>
    </lineage>
</organism>
<name>A0A1F6DMP6_9BACT</name>
<protein>
    <submittedName>
        <fullName evidence="1">Uncharacterized protein</fullName>
    </submittedName>
</protein>
<dbReference type="AlphaFoldDB" id="A0A1F6DMP6"/>
<evidence type="ECO:0000313" key="2">
    <source>
        <dbReference type="Proteomes" id="UP000178532"/>
    </source>
</evidence>
<reference evidence="1 2" key="1">
    <citation type="journal article" date="2016" name="Nat. Commun.">
        <title>Thousands of microbial genomes shed light on interconnected biogeochemical processes in an aquifer system.</title>
        <authorList>
            <person name="Anantharaman K."/>
            <person name="Brown C.T."/>
            <person name="Hug L.A."/>
            <person name="Sharon I."/>
            <person name="Castelle C.J."/>
            <person name="Probst A.J."/>
            <person name="Thomas B.C."/>
            <person name="Singh A."/>
            <person name="Wilkins M.J."/>
            <person name="Karaoz U."/>
            <person name="Brodie E.L."/>
            <person name="Williams K.H."/>
            <person name="Hubbard S.S."/>
            <person name="Banfield J.F."/>
        </authorList>
    </citation>
    <scope>NUCLEOTIDE SEQUENCE [LARGE SCALE GENOMIC DNA]</scope>
</reference>
<dbReference type="EMBL" id="MFLI01000004">
    <property type="protein sequence ID" value="OGG62709.1"/>
    <property type="molecule type" value="Genomic_DNA"/>
</dbReference>
<proteinExistence type="predicted"/>
<evidence type="ECO:0000313" key="1">
    <source>
        <dbReference type="EMBL" id="OGG62709.1"/>
    </source>
</evidence>
<accession>A0A1F6DMP6</accession>
<comment type="caution">
    <text evidence="1">The sequence shown here is derived from an EMBL/GenBank/DDBJ whole genome shotgun (WGS) entry which is preliminary data.</text>
</comment>